<dbReference type="FunFam" id="3.40.50.300:FF:000063">
    <property type="entry name" value="dynein heavy chain 6, axonemal"/>
    <property type="match status" value="1"/>
</dbReference>
<keyword evidence="12" id="KW-0206">Cytoskeleton</keyword>
<keyword evidence="4" id="KW-0493">Microtubule</keyword>
<keyword evidence="7" id="KW-0067">ATP-binding</keyword>
<dbReference type="FunFam" id="1.20.920.30:FF:000005">
    <property type="entry name" value="Dynein, axonemal, heavy chain 2"/>
    <property type="match status" value="1"/>
</dbReference>
<dbReference type="Pfam" id="PF12780">
    <property type="entry name" value="AAA_8"/>
    <property type="match status" value="1"/>
</dbReference>
<dbReference type="GO" id="GO:0030286">
    <property type="term" value="C:dynein complex"/>
    <property type="evidence" value="ECO:0000318"/>
    <property type="project" value="GO_Central"/>
</dbReference>
<dbReference type="KEGG" id="gla:GL50803_00101138"/>
<dbReference type="GO" id="GO:0097729">
    <property type="term" value="C:9+2 motile cilium"/>
    <property type="evidence" value="ECO:0000318"/>
    <property type="project" value="GO_Central"/>
</dbReference>
<dbReference type="Gene3D" id="1.10.8.710">
    <property type="match status" value="1"/>
</dbReference>
<keyword evidence="17" id="KW-1185">Reference proteome</keyword>
<dbReference type="EMBL" id="AACB03000002">
    <property type="protein sequence ID" value="KAE8303386.1"/>
    <property type="molecule type" value="Genomic_DNA"/>
</dbReference>
<dbReference type="Pfam" id="PF12777">
    <property type="entry name" value="MT"/>
    <property type="match status" value="1"/>
</dbReference>
<dbReference type="Pfam" id="PF17857">
    <property type="entry name" value="AAA_lid_1"/>
    <property type="match status" value="1"/>
</dbReference>
<dbReference type="GO" id="GO:0005930">
    <property type="term" value="C:axoneme"/>
    <property type="evidence" value="ECO:0007669"/>
    <property type="project" value="UniProtKB-SubCell"/>
</dbReference>
<dbReference type="FunFam" id="3.40.50.300:FF:002171">
    <property type="entry name" value="Dynein heavy chain"/>
    <property type="match status" value="1"/>
</dbReference>
<dbReference type="Pfam" id="PF03028">
    <property type="entry name" value="Dynein_heavy"/>
    <property type="match status" value="1"/>
</dbReference>
<keyword evidence="3" id="KW-0963">Cytoplasm</keyword>
<sequence>MSAPDQRQQDSAEMLRARLYATALNKQALYETNVSTEANPNSVGSVAIPPPPNTNLPRRVRTQKGWQFTNMSQPGADHYSQLSTIPTLTTAIEKAMKPGASIIQKKTMTRPMVTDIVHPSESAKILAEAPPGSFFYMSRFTQIQFPPGYALSSDADFHEWDILVCPYEWISKSDYYTISAKGVTHFVNGMSQFSDLNEWLHDLVMLQTLRKIPIFANFRLWKPLRLLKKAVLKNRRTRAYGSLDANLFYLNPLLRQALYGVYDNCINIKSFVLILTDEELEALKKRLKIAQHDDGMARYSDDEGTYNDEHNEQAGSGDGASPRPVSPGGAGSSSRPARHVLGSLANTQTHNFPFSLEEFERMCITRCRDMAVNLDEIVTHVALGIRKSISGVILAAIGSDTNASENSADDTSAVRKLDFEEFDNYRGTIKKAATMTAIESNAAQAHKEGKITYTERATRLNLCKRMVSFLRLADFMIMDSLYDLAYLTLNTFFTRLREASKIVFPTYEQVVPSMEVLRNLERIGVINFNPVEEDEMAGFDGPGGDSLTNVKGMDITEEEAMPKLVGDGSYVVFLGRVVCMLSTMPPAAGTTALNAYGYRGGYRNLMNLSDPSTPGDAIRPGSVADISVTPSFEDFYRAIETMIENILSVETAVRRLVTHEDFSDVTSPFSSGGVLANATGGDASGDVGMSEIQAPDISLLFSTNPAFHVVISDISTTVRSTYDAAVNWMVNLQSYFDSFNDVISLDIEALEKSLLVLPPGVEDLMNVSIPDILMKIFDYGKELLGQDAPQVAAVLSPLDALEAEVDFDSQKKEKPDDPVYRFDVRAAVLQLPDLSVSGRRDIPLTSYQGLTRAVLLEHLYPIDRIVELVTQLEEYRLLTYAMPTRINLGAFAFDLTELKDAFVPAPQRVLTFLQTLIPLACHRRLSILILNMMQIQAFLVRQTQSVDEFIIFKECLSLITEEIVDTIRLFSDNIFQLVHRLTNNHGFVFPNEFLHLQNIFAQYFEQLRNTILSSEQLVDQQLNSWIMNLHERAQKIKQDLALLTHKTTDPLLNKSIELCTLEEVTEVVSNYIHAFEQDTRLLGTSPNPDTLVSGQEANSTEKPVEQPNEEVSEPSRSSGPQKDDDAIQSEESSSEKKDGDEQQYEGGTGQMQTVITLADKLNALTLEYILQEAAESTEYDSFIESQTVANDGTAGATIAAAEASQMSETGHSAVSGPVEAETSDTSRTLSREPTAHGAFNLSMNLPGELAILSAKKKLVLTSTQIKDCYNQTLALREKLSAIESAIRVNQRYQTSLGTDVTVFTDLESTSQTVKLYDSLWGTCFAWLENMVVFAKSFFFGQLDVDYMTKFVAESGKIAFQCERQLPQVDIALVLKLRVNDFRQLIPVVQSLDNQTLKPRHWASVGQALGVEIPKFGDDARNPIKIVRRKFLTEKERERAAPEELLPVTTTIKVSEDTPKITIAWLIQNDALNFKDELSSVSNTAANEASLEVSFRKLESEWANIDISTNNYKDSLDIFVITDVVDLIAKLDDSILVLSGIVSSRYVKPIQEEVQKLYTQLTNLSSTIDVWCRVQKGYLYLLNIFGSGDIQRQLPNETKMFMDLDGFWKKLLSKTQDYPKAVEVPQFNIIGTAAVVPTGNTPPLEAMLKRYEQVLESIQKSLDEYLQNKRMSFARLYFLSDEELLDILSQSKNPYAIQAHIRKIFDSIQSLEFSVGQSGGLDIVAMLSEEGERVVLNVPIKARGSITAWLGNLEQRMKQTINRHCQVAVLDYSVEKRNAWILSHPAQCIICVSQIYWCEGIHLALEGSSYAGYGGKRANGTDCTVDEAESMARSVVQDTDVHHSKKSTEKTSPLAIYIQNFEKMLLDLIKLIQDTSLTKLQRCIVTALATIDVHSRDTLYDLLHEKVTSITSFEFQKLLRYYWNTSDNQVHIHQSAAHFLYNCEYLGASPRLVITPLTDLCYLTLMIAHRFYLGGAPQGPAGTGKTETTKDLAKALAMPCIVFNCSESLDYRIMGRFFAGLSQVGAWICFDEFNRIDLEVLSVVASQVMCIQNAVKAGQDRFIFEGVDMPINKTVGIFITMNPGYAGRVELPDNLKALFRAVSMVVPDYSLIAEIILFSEGFTTAKVLSRKMVQLYKLSSEQLSQQDHYDFGMRAIKSVLVMAGGLRRKYGHLTEDVVLIRAMRDANLPKFTAADIELFMGIIQDLFPGVQIPSVEHGELALCIEQVLKKNNYYNIPLQVNKIVQLHETMQVRHGVMQVGAAKSGKTVCMRVLQEALGILRDKVDTEFTPEQRKVFLQANPDHIVNHVQVNVLNPKSIDMTELYGNYNDVSGEWKDGLVGVLIRDMLAKTAAGLKDEQTGLPIQQKKQWICFDGPVDTLWIESLNTLLDDNKLICFANSERLKINEYISIVFEVENLKNASPATVSRAGMVYFSQPQGLAYARDMSACIVRWDAYVICWLNGEFDKRVKMISGLREVGYGNSSEASGSASSVPVPQGCDKTLEALIYDHFMLLIFKLFAIFIPVGMEFYSRNCSDMFIPTNEFSVIQSITRIFTAILVYNRSMIAHERIQKQEELNRAAEENGLTEIPQAKDKAVMDLIDMTLMVRFLTLQFVANNNSLMIQSSLSNAEKLVKIHEYVLASDEFVTCENIIKSAFLYAFIWSFATTAMQNTKKREEFDNAIRTLIETNNEQYIAYKATGSLPEETEQAKQFHPFEGYSLPPCISLPSIPNSGLIFDYYVDWQPVIDYQQKMLTTMTFMSPFYTSQADDQHTSKPLGTYQLTTDLFSEKATHISAILSSNDEAAAFLTAKIVSPQTACTFAPFGNVMPKFSYDPKLPFFQIYVNTLDSVRYSHLIESLVKQRKPVLVTGNTGSGKSVLVNDLLATLDKRGLAQNTFINFSAASNSLRTQEMIESSLEKRRKTILGPVVGKIACIFVDDINMIAYDLFGSQQAVEFIRDIVDADGFYDRKEWFFKNLADTTVLAACAPAGGGRNVVSMRTISHFINFALPDASDEVLHSIFNSILHGHLTYVDISDPQAQGNKFPVDVANISASAIRALIQIYQTLSTILRPTPSKIHYTFNLRDVSKVVQGVLRATTGVIKSVEDFSSLFRHECLRVFADRTIADEDRNAVYDTIIDIFSTTPGLANTPSAKKPQEGDPGVVDTRPEDIWGNYMKPGTPIDMRVYEKGGSFNAVQTLLESYLSEYNTAGSKQAMNLVLFKDAVEHVSRIARSITAPRGSMLLVGFGGSGRKSLTRLAAFICDCDLETIELRKGYGLNEFRDDLKTLFQKAGVENKNIVFMLDDSQIVVESQLEDINNILNSGIVPNLFEQDELDKIMADIRSIINKEGVPVDVGNKDAVFRFFINRVRDNLHIVLCLSPSGDQFRDRLRTFPSLVTNLTIDWFKNWPKAALMDVANSVLQQELRRVNMTECYDISKGSEIDMALEEQRAEFNKSKDAGDFDEQFELAKVLAKRLTKRLAPIATEIHDSVERMLMRYYTDTRRKHYVPPACYLELLSLYSELLAQRIAGINKRYYQLTTGVQKLIESKAQVETLQKEQEALAPELEVAAASSEKLIKELTSEKAVVAKMKEVAISEETIVKAQAQDTEIIAQDAQKDLDAAMPLLIAANKALDSLNSSDITEIKSFKQPPPLVKMVMEAICILVGAKPDWDSAKKVLSDTGFLKSLISYDKDNVPDSILKSLKKYTTSSDFVPEKVEKQSLAAKSLCFWVIAIEKYSYTIREVEPKRQRLEAAKADLKEKMDALAVKQAQLKEVEDKLTVLEETFEKQNNEKIRLEQAMELTKARLMRAEQLTGALSDERERWISQSAALKEQLKLVPGDVFLATCAIAYLGVFNLKYRAELLEFWHGLLLAYNVRCSPLETILQNGIFPLVSSDDVLLESWRSQGLPSDLTSTDNAVMVTTTRRFPLILDPQSQALTWIKGMEKANNLMVLKPTQSGLLRIFENCVRSGTPVILDGVGEVIEPSLKPVIEREIIISAGRQIIMLNDSEVEWHPNFRLYLVTKLANPSFSPEVHAKLTIINFTISTDALEDQLLQAVVSAEYPSLEKKRIELTTESSRDRRHLAQLSNQILHELTNFQGSVLDNENLIRVLGESKSVSADIEAKEKQAITTRAEIARYYSIYRPISIRGALIYFIVSDMSLVEPMYLFALSYYIRLFVTAINSIADYRGDPESMIKRVEVLLEKVTYFMFSNISRGVFEKDKLVFAFLLATRILQIQGDIGLDDWSILCRGNLYADIILSDENRLSRASPAMKDTYKRLEEQGEALFGDGPIASLGAGRLLTFLKALSVIPTQERLCSFIEQNFAAIEREFAGTTDGDALCRALLFFDSNNRIVQMMMEAGLQISNEGFRIISILLLIKFFSESFMILAIPLFIEVVLGPKYSNIEPPKLSEIYCDSSSTIPIIFLLTVGADPLSQLQALAQQNNQPLYLISLGQGQAPVARNAIEKASSTGGWVFLQNGHLARSWMAELEMIVEALSLCETMSPDAKKDAAATLPFLSLPPKSSFRLFISSMPVKHFPASVLQTSLKITTEPPTGLRNNIVRAVGTSTVEAWEAEEIISELRYDDIIPKPEEGEEPLVVDENAMARFSEIVNTKAKAMWKRLFYAIVFFHGILLERRKFGPQAFNVRYEFNDSDFSICVQSLRSFMVDSINEFIMAHGFTSVMDNRGEVSSPNGVSFKLPWDAITFIFSKIHYGGRVTDSWDLRTLSCILTGIINDKVISDFSKPYDFIAANKKYTIDFDAYTSYDMVRSFAQNLPILDGTEVFNMSENSLVVFRQSESNKVIARILDISADCLPKNEKLFATEETDKEPTPGDETKQIAEAVSTTDALPDPQIVEQDLARLRLKLYGEPSNDLTTDQIVDSISATLLSKLPSLLDIEKEAGPSTFVTASNGMMHCLSVVLSQEIERFNNLLRFLKTSLDSIRLAIKGLILLSVDLEQQYKSLALGRVPSSWTKLAYPSLKPLTSWFDDLIQRVAFMRRWLTNGQPATFWMSGLYFPQGFITGVLQMHAREYKISVDSLVFDFRYLTTYDEESTASADLCVETGVLIYGLYLDCGFFDLDGGKLLPAKPGILYPRVPIVHFAPVSMDSKVVKGYNAPIYKTSERAGILSSTGRSTNHIMPMVIPTDEDPNFFIRQGCAVLCQLND</sequence>
<comment type="subcellular location">
    <subcellularLocation>
        <location evidence="1">Cytoplasm</location>
        <location evidence="1">Cytoskeleton</location>
        <location evidence="1">Cilium axoneme</location>
    </subcellularLocation>
</comment>
<evidence type="ECO:0000256" key="8">
    <source>
        <dbReference type="ARBA" id="ARBA00023017"/>
    </source>
</evidence>
<dbReference type="FunFam" id="3.40.50.300:FF:003349">
    <property type="entry name" value="Dynein heavy chain"/>
    <property type="match status" value="1"/>
</dbReference>
<dbReference type="Pfam" id="PF12781">
    <property type="entry name" value="AAA_9"/>
    <property type="match status" value="1"/>
</dbReference>
<dbReference type="Gene3D" id="3.20.180.20">
    <property type="entry name" value="Dynein heavy chain, N-terminal domain 2"/>
    <property type="match status" value="1"/>
</dbReference>
<proteinExistence type="inferred from homology"/>
<dbReference type="InterPro" id="IPR043160">
    <property type="entry name" value="Dynein_C_barrel"/>
</dbReference>
<dbReference type="InterPro" id="IPR042222">
    <property type="entry name" value="Dynein_2_N"/>
</dbReference>
<dbReference type="Pfam" id="PF08393">
    <property type="entry name" value="DHC_N2"/>
    <property type="match status" value="1"/>
</dbReference>
<evidence type="ECO:0000256" key="5">
    <source>
        <dbReference type="ARBA" id="ARBA00022737"/>
    </source>
</evidence>
<keyword evidence="9 14" id="KW-0175">Coiled coil</keyword>
<dbReference type="Pfam" id="PF12774">
    <property type="entry name" value="AAA_6"/>
    <property type="match status" value="1"/>
</dbReference>
<keyword evidence="10" id="KW-0969">Cilium</keyword>
<feature type="coiled-coil region" evidence="14">
    <location>
        <begin position="3737"/>
        <end position="3809"/>
    </location>
</feature>
<dbReference type="InterPro" id="IPR042219">
    <property type="entry name" value="AAA_lid_11_sf"/>
</dbReference>
<accession>A8BFS2</accession>
<evidence type="ECO:0000256" key="9">
    <source>
        <dbReference type="ARBA" id="ARBA00023054"/>
    </source>
</evidence>
<dbReference type="InterPro" id="IPR041658">
    <property type="entry name" value="AAA_lid_11"/>
</dbReference>
<dbReference type="InterPro" id="IPR041228">
    <property type="entry name" value="Dynein_C"/>
</dbReference>
<keyword evidence="5" id="KW-0677">Repeat</keyword>
<dbReference type="InterPro" id="IPR027417">
    <property type="entry name" value="P-loop_NTPase"/>
</dbReference>
<dbReference type="InterPro" id="IPR041589">
    <property type="entry name" value="DNAH3_AAA_lid_1"/>
</dbReference>
<dbReference type="Gene3D" id="1.10.8.720">
    <property type="entry name" value="Region D6 of dynein motor"/>
    <property type="match status" value="1"/>
</dbReference>
<dbReference type="VEuPathDB" id="GiardiaDB:GL50803_101138"/>
<dbReference type="InterPro" id="IPR004273">
    <property type="entry name" value="Dynein_heavy_D6_P-loop"/>
</dbReference>
<comment type="caution">
    <text evidence="16">The sequence shown here is derived from an EMBL/GenBank/DDBJ whole genome shotgun (WGS) entry which is preliminary data.</text>
</comment>
<dbReference type="HOGENOM" id="CLU_000038_0_3_1"/>
<dbReference type="STRING" id="184922.A8BFS2"/>
<dbReference type="FunFam" id="1.10.8.1220:FF:000001">
    <property type="entry name" value="Dynein axonemal heavy chain 5"/>
    <property type="match status" value="1"/>
</dbReference>
<dbReference type="Proteomes" id="UP000001548">
    <property type="component" value="Unassembled WGS sequence"/>
</dbReference>
<dbReference type="InterPro" id="IPR041466">
    <property type="entry name" value="Dynein_AAA5_ext"/>
</dbReference>
<dbReference type="SUPFAM" id="SSF52540">
    <property type="entry name" value="P-loop containing nucleoside triphosphate hydrolases"/>
    <property type="match status" value="4"/>
</dbReference>
<feature type="compositionally biased region" description="Polar residues" evidence="15">
    <location>
        <begin position="1082"/>
        <end position="1101"/>
    </location>
</feature>
<dbReference type="FunFam" id="1.10.8.710:FF:000004">
    <property type="entry name" value="Dynein axonemal heavy chain 6"/>
    <property type="match status" value="1"/>
</dbReference>
<dbReference type="Gene3D" id="1.10.8.1220">
    <property type="match status" value="1"/>
</dbReference>
<dbReference type="GO" id="GO:0045505">
    <property type="term" value="F:dynein intermediate chain binding"/>
    <property type="evidence" value="ECO:0000318"/>
    <property type="project" value="GO_Central"/>
</dbReference>
<dbReference type="FunFam" id="3.20.180.20:FF:000005">
    <property type="entry name" value="Dynein heavy chain, putative"/>
    <property type="match status" value="1"/>
</dbReference>
<dbReference type="Gene3D" id="1.20.58.1120">
    <property type="match status" value="1"/>
</dbReference>
<dbReference type="Pfam" id="PF17852">
    <property type="entry name" value="Dynein_AAA_lid"/>
    <property type="match status" value="1"/>
</dbReference>
<dbReference type="Gene3D" id="1.20.140.100">
    <property type="entry name" value="Dynein heavy chain, N-terminal domain 2"/>
    <property type="match status" value="1"/>
</dbReference>
<dbReference type="GO" id="GO:0060294">
    <property type="term" value="P:cilium movement involved in cell motility"/>
    <property type="evidence" value="ECO:0000318"/>
    <property type="project" value="GO_Central"/>
</dbReference>
<feature type="compositionally biased region" description="Low complexity" evidence="15">
    <location>
        <begin position="319"/>
        <end position="335"/>
    </location>
</feature>
<evidence type="ECO:0000256" key="7">
    <source>
        <dbReference type="ARBA" id="ARBA00022840"/>
    </source>
</evidence>
<dbReference type="InterPro" id="IPR026983">
    <property type="entry name" value="DHC"/>
</dbReference>
<evidence type="ECO:0000256" key="15">
    <source>
        <dbReference type="SAM" id="MobiDB-lite"/>
    </source>
</evidence>
<gene>
    <name evidence="16" type="ORF">GL50803_00101138</name>
</gene>
<dbReference type="OMA" id="VESFDWQ"/>
<dbReference type="FunFam" id="3.40.50.300:FF:002141">
    <property type="entry name" value="Dynein heavy chain"/>
    <property type="match status" value="1"/>
</dbReference>
<dbReference type="InterPro" id="IPR003593">
    <property type="entry name" value="AAA+_ATPase"/>
</dbReference>
<dbReference type="GO" id="GO:0008569">
    <property type="term" value="F:minus-end-directed microtubule motor activity"/>
    <property type="evidence" value="ECO:0000318"/>
    <property type="project" value="GO_Central"/>
</dbReference>
<evidence type="ECO:0000256" key="2">
    <source>
        <dbReference type="ARBA" id="ARBA00008887"/>
    </source>
</evidence>
<dbReference type="Gene3D" id="3.40.50.300">
    <property type="entry name" value="P-loop containing nucleotide triphosphate hydrolases"/>
    <property type="match status" value="5"/>
</dbReference>
<dbReference type="Gene3D" id="1.20.920.30">
    <property type="match status" value="1"/>
</dbReference>
<keyword evidence="13" id="KW-0966">Cell projection</keyword>
<feature type="region of interest" description="Disordered" evidence="15">
    <location>
        <begin position="1207"/>
        <end position="1230"/>
    </location>
</feature>
<dbReference type="Gene3D" id="3.10.490.20">
    <property type="match status" value="1"/>
</dbReference>
<keyword evidence="6" id="KW-0547">Nucleotide-binding</keyword>
<dbReference type="Gene3D" id="1.20.920.20">
    <property type="match status" value="1"/>
</dbReference>
<dbReference type="RefSeq" id="XP_001707329.1">
    <property type="nucleotide sequence ID" value="XM_001707277.1"/>
</dbReference>
<evidence type="ECO:0000256" key="4">
    <source>
        <dbReference type="ARBA" id="ARBA00022701"/>
    </source>
</evidence>
<organism evidence="16 17">
    <name type="scientific">Giardia intestinalis (strain ATCC 50803 / WB clone C6)</name>
    <name type="common">Giardia lamblia</name>
    <dbReference type="NCBI Taxonomy" id="184922"/>
    <lineage>
        <taxon>Eukaryota</taxon>
        <taxon>Metamonada</taxon>
        <taxon>Diplomonadida</taxon>
        <taxon>Hexamitidae</taxon>
        <taxon>Giardiinae</taxon>
        <taxon>Giardia</taxon>
    </lineage>
</organism>
<evidence type="ECO:0000256" key="13">
    <source>
        <dbReference type="ARBA" id="ARBA00023273"/>
    </source>
</evidence>
<evidence type="ECO:0000256" key="14">
    <source>
        <dbReference type="SAM" id="Coils"/>
    </source>
</evidence>
<dbReference type="GO" id="GO:0051959">
    <property type="term" value="F:dynein light intermediate chain binding"/>
    <property type="evidence" value="ECO:0000318"/>
    <property type="project" value="GO_Central"/>
</dbReference>
<reference evidence="16 17" key="1">
    <citation type="journal article" date="2007" name="Science">
        <title>Genomic minimalism in the early diverging intestinal parasite Giardia lamblia.</title>
        <authorList>
            <person name="Morrison H.G."/>
            <person name="McArthur A.G."/>
            <person name="Gillin F.D."/>
            <person name="Aley S.B."/>
            <person name="Adam R.D."/>
            <person name="Olsen G.J."/>
            <person name="Best A.A."/>
            <person name="Cande W.Z."/>
            <person name="Chen F."/>
            <person name="Cipriano M.J."/>
            <person name="Davids B.J."/>
            <person name="Dawson S.C."/>
            <person name="Elmendorf H.G."/>
            <person name="Hehl A.B."/>
            <person name="Holder M.E."/>
            <person name="Huse S.M."/>
            <person name="Kim U.U."/>
            <person name="Lasek-Nesselquist E."/>
            <person name="Manning G."/>
            <person name="Nigam A."/>
            <person name="Nixon J.E."/>
            <person name="Palm D."/>
            <person name="Passamaneck N.E."/>
            <person name="Prabhu A."/>
            <person name="Reich C.I."/>
            <person name="Reiner D.S."/>
            <person name="Samuelson J."/>
            <person name="Svard S.G."/>
            <person name="Sogin M.L."/>
        </authorList>
    </citation>
    <scope>NUCLEOTIDE SEQUENCE [LARGE SCALE GENOMIC DNA]</scope>
    <source>
        <strain evidence="16 17">WB C6</strain>
    </source>
</reference>
<evidence type="ECO:0000256" key="11">
    <source>
        <dbReference type="ARBA" id="ARBA00023175"/>
    </source>
</evidence>
<dbReference type="PANTHER" id="PTHR22878:SF68">
    <property type="entry name" value="DYNEIN HEAVY CHAIN 6, AXONEMAL-LIKE"/>
    <property type="match status" value="1"/>
</dbReference>
<dbReference type="InterPro" id="IPR024743">
    <property type="entry name" value="Dynein_HC_stalk"/>
</dbReference>
<dbReference type="InterPro" id="IPR035706">
    <property type="entry name" value="AAA_9"/>
</dbReference>
<protein>
    <submittedName>
        <fullName evidence="16">Dynein heavy chain</fullName>
    </submittedName>
</protein>
<dbReference type="FunFam" id="3.10.490.20:FF:000009">
    <property type="entry name" value="Dynein heavy chain 4"/>
    <property type="match status" value="1"/>
</dbReference>
<dbReference type="FunFam" id="3.40.50.300:FF:000049">
    <property type="entry name" value="Dynein, axonemal, heavy chain 5"/>
    <property type="match status" value="1"/>
</dbReference>
<evidence type="ECO:0000256" key="1">
    <source>
        <dbReference type="ARBA" id="ARBA00004430"/>
    </source>
</evidence>
<dbReference type="InterPro" id="IPR035699">
    <property type="entry name" value="AAA_6"/>
</dbReference>
<evidence type="ECO:0000313" key="16">
    <source>
        <dbReference type="EMBL" id="KAE8303386.1"/>
    </source>
</evidence>
<keyword evidence="11" id="KW-0505">Motor protein</keyword>
<feature type="region of interest" description="Disordered" evidence="15">
    <location>
        <begin position="1082"/>
        <end position="1149"/>
    </location>
</feature>
<dbReference type="GO" id="GO:0005874">
    <property type="term" value="C:microtubule"/>
    <property type="evidence" value="ECO:0007669"/>
    <property type="project" value="UniProtKB-KW"/>
</dbReference>
<dbReference type="InterPro" id="IPR013602">
    <property type="entry name" value="Dynein_heavy_linker"/>
</dbReference>
<dbReference type="Gene3D" id="1.20.1270.280">
    <property type="match status" value="1"/>
</dbReference>
<dbReference type="Gene3D" id="6.10.140.1060">
    <property type="match status" value="1"/>
</dbReference>
<dbReference type="SMART" id="SM00382">
    <property type="entry name" value="AAA"/>
    <property type="match status" value="2"/>
</dbReference>
<evidence type="ECO:0000256" key="12">
    <source>
        <dbReference type="ARBA" id="ARBA00023212"/>
    </source>
</evidence>
<feature type="compositionally biased region" description="Basic and acidic residues" evidence="15">
    <location>
        <begin position="298"/>
        <end position="312"/>
    </location>
</feature>
<dbReference type="Pfam" id="PF18199">
    <property type="entry name" value="Dynein_C"/>
    <property type="match status" value="1"/>
</dbReference>
<dbReference type="GO" id="GO:0005524">
    <property type="term" value="F:ATP binding"/>
    <property type="evidence" value="ECO:0007669"/>
    <property type="project" value="UniProtKB-KW"/>
</dbReference>
<dbReference type="Pfam" id="PF18198">
    <property type="entry name" value="AAA_lid_11"/>
    <property type="match status" value="1"/>
</dbReference>
<dbReference type="GeneID" id="5700228"/>
<evidence type="ECO:0000313" key="17">
    <source>
        <dbReference type="Proteomes" id="UP000001548"/>
    </source>
</evidence>
<evidence type="ECO:0000256" key="10">
    <source>
        <dbReference type="ARBA" id="ARBA00023069"/>
    </source>
</evidence>
<dbReference type="PANTHER" id="PTHR22878">
    <property type="entry name" value="DYNEIN HEAVY CHAIN 6, AXONEMAL-LIKE-RELATED"/>
    <property type="match status" value="1"/>
</dbReference>
<name>A8BFS2_GIAIC</name>
<dbReference type="InterPro" id="IPR043157">
    <property type="entry name" value="Dynein_AAA1S"/>
</dbReference>
<dbReference type="FunCoup" id="A8BFS2">
    <property type="interactions" value="180"/>
</dbReference>
<dbReference type="FunFam" id="1.20.920.20:FF:000001">
    <property type="entry name" value="dynein heavy chain 2, axonemal"/>
    <property type="match status" value="1"/>
</dbReference>
<dbReference type="InterPro" id="IPR042228">
    <property type="entry name" value="Dynein_linker_3"/>
</dbReference>
<evidence type="ECO:0000256" key="3">
    <source>
        <dbReference type="ARBA" id="ARBA00022490"/>
    </source>
</evidence>
<evidence type="ECO:0000256" key="6">
    <source>
        <dbReference type="ARBA" id="ARBA00022741"/>
    </source>
</evidence>
<keyword evidence="8" id="KW-0243">Dynein</keyword>
<feature type="region of interest" description="Disordered" evidence="15">
    <location>
        <begin position="298"/>
        <end position="337"/>
    </location>
</feature>
<comment type="similarity">
    <text evidence="2">Belongs to the dynein heavy chain family.</text>
</comment>
<dbReference type="InterPro" id="IPR024317">
    <property type="entry name" value="Dynein_heavy_chain_D4_dom"/>
</dbReference>
<dbReference type="Pfam" id="PF12775">
    <property type="entry name" value="AAA_7"/>
    <property type="match status" value="1"/>
</dbReference>